<organism evidence="1 2">
    <name type="scientific">Cytospora mali</name>
    <name type="common">Apple Valsa canker fungus</name>
    <name type="synonym">Valsa mali</name>
    <dbReference type="NCBI Taxonomy" id="578113"/>
    <lineage>
        <taxon>Eukaryota</taxon>
        <taxon>Fungi</taxon>
        <taxon>Dikarya</taxon>
        <taxon>Ascomycota</taxon>
        <taxon>Pezizomycotina</taxon>
        <taxon>Sordariomycetes</taxon>
        <taxon>Sordariomycetidae</taxon>
        <taxon>Diaporthales</taxon>
        <taxon>Cytosporaceae</taxon>
        <taxon>Cytospora</taxon>
    </lineage>
</organism>
<evidence type="ECO:0000313" key="2">
    <source>
        <dbReference type="Proteomes" id="UP000078576"/>
    </source>
</evidence>
<keyword evidence="2" id="KW-1185">Reference proteome</keyword>
<proteinExistence type="predicted"/>
<dbReference type="EMBL" id="KN714739">
    <property type="protein sequence ID" value="KUI59925.1"/>
    <property type="molecule type" value="Genomic_DNA"/>
</dbReference>
<sequence>MAMLTQGEDDDSRAISNMITYAVSDFSPPRPLPHPKDLSNVMEVLEILMVCKVLKATYYHAEHLGKQRL</sequence>
<dbReference type="Proteomes" id="UP000078576">
    <property type="component" value="Unassembled WGS sequence"/>
</dbReference>
<gene>
    <name evidence="1" type="ORF">VP1G_11206</name>
</gene>
<name>A0A194V7L6_CYTMA</name>
<reference evidence="2" key="1">
    <citation type="submission" date="2014-12" db="EMBL/GenBank/DDBJ databases">
        <title>Genome Sequence of Valsa Canker Pathogens Uncovers a Specific Adaption of Colonization on Woody Bark.</title>
        <authorList>
            <person name="Yin Z."/>
            <person name="Liu H."/>
            <person name="Gao X."/>
            <person name="Li Z."/>
            <person name="Song N."/>
            <person name="Ke X."/>
            <person name="Dai Q."/>
            <person name="Wu Y."/>
            <person name="Sun Y."/>
            <person name="Xu J.-R."/>
            <person name="Kang Z.K."/>
            <person name="Wang L."/>
            <person name="Huang L."/>
        </authorList>
    </citation>
    <scope>NUCLEOTIDE SEQUENCE [LARGE SCALE GENOMIC DNA]</scope>
    <source>
        <strain evidence="2">SXYL134</strain>
    </source>
</reference>
<dbReference type="AlphaFoldDB" id="A0A194V7L6"/>
<accession>A0A194V7L6</accession>
<protein>
    <submittedName>
        <fullName evidence="1">Uncharacterized protein</fullName>
    </submittedName>
</protein>
<evidence type="ECO:0000313" key="1">
    <source>
        <dbReference type="EMBL" id="KUI59925.1"/>
    </source>
</evidence>